<dbReference type="RefSeq" id="WP_353946090.1">
    <property type="nucleotide sequence ID" value="NZ_CP159534.1"/>
</dbReference>
<feature type="domain" description="PPM-type phosphatase" evidence="4">
    <location>
        <begin position="312"/>
        <end position="537"/>
    </location>
</feature>
<dbReference type="EMBL" id="CP159534">
    <property type="protein sequence ID" value="XCJ74653.1"/>
    <property type="molecule type" value="Genomic_DNA"/>
</dbReference>
<dbReference type="Pfam" id="PF01590">
    <property type="entry name" value="GAF"/>
    <property type="match status" value="1"/>
</dbReference>
<dbReference type="SUPFAM" id="SSF55781">
    <property type="entry name" value="GAF domain-like"/>
    <property type="match status" value="1"/>
</dbReference>
<organism evidence="5">
    <name type="scientific">Streptomyces tabacisoli</name>
    <dbReference type="NCBI Taxonomy" id="3156398"/>
    <lineage>
        <taxon>Bacteria</taxon>
        <taxon>Bacillati</taxon>
        <taxon>Actinomycetota</taxon>
        <taxon>Actinomycetes</taxon>
        <taxon>Kitasatosporales</taxon>
        <taxon>Streptomycetaceae</taxon>
        <taxon>Streptomyces</taxon>
    </lineage>
</organism>
<dbReference type="InterPro" id="IPR036457">
    <property type="entry name" value="PPM-type-like_dom_sf"/>
</dbReference>
<dbReference type="GO" id="GO:0004722">
    <property type="term" value="F:protein serine/threonine phosphatase activity"/>
    <property type="evidence" value="ECO:0007669"/>
    <property type="project" value="UniProtKB-EC"/>
</dbReference>
<protein>
    <submittedName>
        <fullName evidence="5">PP2C family protein-serine/threonine phosphatase</fullName>
        <ecNumber evidence="5">3.1.3.16</ecNumber>
    </submittedName>
</protein>
<dbReference type="SMART" id="SM00065">
    <property type="entry name" value="GAF"/>
    <property type="match status" value="1"/>
</dbReference>
<dbReference type="AlphaFoldDB" id="A0AAU8J1M5"/>
<feature type="domain" description="GAF" evidence="3">
    <location>
        <begin position="126"/>
        <end position="294"/>
    </location>
</feature>
<evidence type="ECO:0000259" key="3">
    <source>
        <dbReference type="SMART" id="SM00065"/>
    </source>
</evidence>
<keyword evidence="1 5" id="KW-0378">Hydrolase</keyword>
<dbReference type="InterPro" id="IPR029016">
    <property type="entry name" value="GAF-like_dom_sf"/>
</dbReference>
<dbReference type="InterPro" id="IPR003018">
    <property type="entry name" value="GAF"/>
</dbReference>
<proteinExistence type="predicted"/>
<reference evidence="5" key="1">
    <citation type="submission" date="2024-06" db="EMBL/GenBank/DDBJ databases">
        <title>Streptomyces sp. strain HUAS MG91 genome sequences.</title>
        <authorList>
            <person name="Mo P."/>
        </authorList>
    </citation>
    <scope>NUCLEOTIDE SEQUENCE</scope>
    <source>
        <strain evidence="5">HUAS MG91</strain>
    </source>
</reference>
<evidence type="ECO:0000256" key="2">
    <source>
        <dbReference type="SAM" id="MobiDB-lite"/>
    </source>
</evidence>
<dbReference type="SUPFAM" id="SSF81606">
    <property type="entry name" value="PP2C-like"/>
    <property type="match status" value="1"/>
</dbReference>
<dbReference type="SMART" id="SM00331">
    <property type="entry name" value="PP2C_SIG"/>
    <property type="match status" value="1"/>
</dbReference>
<sequence>MEPIGSRSARPAAGPAGRSIPYPSVTVDRRGRVLSCNDRAGALLERVRAGALLSDVAPSWLADAHAEALRAVGGDGPTPVEAARGPIGEATVDAFPSRTADGSVAWWLVDDSDLRGVRDELAGERDRSRVLQEISGELLASLNVDRCMEVTARMAAQHLADAAVIVGVRAGRLYPVTRCVTGGPVEQEKIAVDPDSMPGLPEALAGFPPVPSRWIDPAQVPDWAVPRQFTEGGAEIGSVVVVPLPGHGVPAGAIVLLRQSEEAAFTEAEEAFARLFAARAGVALSAARIYAEQSHITDVLMRELLPPVLEGVHGIDFSGRYRAATATERVGGDFYDVHPAESADAETFAVLGDVCGKGLEAAVLTGKIRNTIEALLPFAADHLKLLTLLNNALLSSHHTRFATLALASVRRDGNRLRLRVSSAGHPTPLILRADGRVEEADTKGVLIGALPTDLLKITTASVDLAPGETCLLYSDGITEARGGPLGDVLFGEERLHHTLAECAGMPAEAVTERVQMVATQWADGVPHDDMALLSITAPRRNHLAAVDGHTRGRFTP</sequence>
<gene>
    <name evidence="5" type="ORF">ABII15_33850</name>
</gene>
<dbReference type="PANTHER" id="PTHR43156">
    <property type="entry name" value="STAGE II SPORULATION PROTEIN E-RELATED"/>
    <property type="match status" value="1"/>
</dbReference>
<dbReference type="KEGG" id="stac:ABII15_33850"/>
<accession>A0AAU8J1M5</accession>
<evidence type="ECO:0000256" key="1">
    <source>
        <dbReference type="ARBA" id="ARBA00022801"/>
    </source>
</evidence>
<evidence type="ECO:0000259" key="4">
    <source>
        <dbReference type="SMART" id="SM00331"/>
    </source>
</evidence>
<dbReference type="InterPro" id="IPR052016">
    <property type="entry name" value="Bact_Sigma-Reg"/>
</dbReference>
<name>A0AAU8J1M5_9ACTN</name>
<dbReference type="EC" id="3.1.3.16" evidence="5"/>
<dbReference type="Gene3D" id="3.30.450.40">
    <property type="match status" value="1"/>
</dbReference>
<dbReference type="InterPro" id="IPR001932">
    <property type="entry name" value="PPM-type_phosphatase-like_dom"/>
</dbReference>
<dbReference type="Pfam" id="PF07228">
    <property type="entry name" value="SpoIIE"/>
    <property type="match status" value="1"/>
</dbReference>
<dbReference type="Gene3D" id="3.60.40.10">
    <property type="entry name" value="PPM-type phosphatase domain"/>
    <property type="match status" value="1"/>
</dbReference>
<feature type="region of interest" description="Disordered" evidence="2">
    <location>
        <begin position="1"/>
        <end position="22"/>
    </location>
</feature>
<feature type="compositionally biased region" description="Low complexity" evidence="2">
    <location>
        <begin position="1"/>
        <end position="21"/>
    </location>
</feature>
<evidence type="ECO:0000313" key="5">
    <source>
        <dbReference type="EMBL" id="XCJ74653.1"/>
    </source>
</evidence>
<dbReference type="PANTHER" id="PTHR43156:SF2">
    <property type="entry name" value="STAGE II SPORULATION PROTEIN E"/>
    <property type="match status" value="1"/>
</dbReference>